<protein>
    <submittedName>
        <fullName evidence="1">Uncharacterized protein</fullName>
    </submittedName>
</protein>
<proteinExistence type="predicted"/>
<dbReference type="Proteomes" id="UP000193577">
    <property type="component" value="Unassembled WGS sequence"/>
</dbReference>
<name>A0AA91PBL9_9MYCO</name>
<dbReference type="AlphaFoldDB" id="A0AA91PBL9"/>
<keyword evidence="2" id="KW-1185">Reference proteome</keyword>
<evidence type="ECO:0000313" key="1">
    <source>
        <dbReference type="EMBL" id="OSC28753.1"/>
    </source>
</evidence>
<reference evidence="1 2" key="1">
    <citation type="submission" date="2017-04" db="EMBL/GenBank/DDBJ databases">
        <title>The new phylogeny of genus Mycobacterium.</title>
        <authorList>
            <person name="Tortoli E."/>
            <person name="Trovato A."/>
            <person name="Cirillo D.M."/>
        </authorList>
    </citation>
    <scope>NUCLEOTIDE SEQUENCE [LARGE SCALE GENOMIC DNA]</scope>
    <source>
        <strain evidence="1 2">KCTC 19819</strain>
    </source>
</reference>
<sequence length="63" mass="7055">MVRVSGRADRMGAMMGKVDAMRRQVDVTHVKRGQLAAITRLRPEPSQRAQEAIARVAARRGKR</sequence>
<gene>
    <name evidence="1" type="ORF">B8W67_17665</name>
</gene>
<organism evidence="1 2">
    <name type="scientific">Mycolicibacillus koreensis</name>
    <dbReference type="NCBI Taxonomy" id="1069220"/>
    <lineage>
        <taxon>Bacteria</taxon>
        <taxon>Bacillati</taxon>
        <taxon>Actinomycetota</taxon>
        <taxon>Actinomycetes</taxon>
        <taxon>Mycobacteriales</taxon>
        <taxon>Mycobacteriaceae</taxon>
        <taxon>Mycolicibacillus</taxon>
    </lineage>
</organism>
<dbReference type="EMBL" id="NCXO01000054">
    <property type="protein sequence ID" value="OSC28753.1"/>
    <property type="molecule type" value="Genomic_DNA"/>
</dbReference>
<comment type="caution">
    <text evidence="1">The sequence shown here is derived from an EMBL/GenBank/DDBJ whole genome shotgun (WGS) entry which is preliminary data.</text>
</comment>
<accession>A0AA91PBL9</accession>
<evidence type="ECO:0000313" key="2">
    <source>
        <dbReference type="Proteomes" id="UP000193577"/>
    </source>
</evidence>